<protein>
    <submittedName>
        <fullName evidence="1">Uncharacterized protein</fullName>
    </submittedName>
</protein>
<reference evidence="1 2" key="1">
    <citation type="submission" date="2024-01" db="EMBL/GenBank/DDBJ databases">
        <authorList>
            <consortium name="Genoscope - CEA"/>
            <person name="William W."/>
        </authorList>
    </citation>
    <scope>NUCLEOTIDE SEQUENCE [LARGE SCALE GENOMIC DNA]</scope>
    <source>
        <strain evidence="1 2">29B2s-10</strain>
    </source>
</reference>
<dbReference type="EMBL" id="OZ004260">
    <property type="protein sequence ID" value="CAK7920292.1"/>
    <property type="molecule type" value="Genomic_DNA"/>
</dbReference>
<sequence>MSFATRLALPRLARAMSYSSNFGNNMTNNTKLALSASGYLAASLGVAKIAESKNMGYIFKQLGDW</sequence>
<accession>A0ABP0EJF6</accession>
<organism evidence="1 2">
    <name type="scientific">[Candida] anglica</name>
    <dbReference type="NCBI Taxonomy" id="148631"/>
    <lineage>
        <taxon>Eukaryota</taxon>
        <taxon>Fungi</taxon>
        <taxon>Dikarya</taxon>
        <taxon>Ascomycota</taxon>
        <taxon>Saccharomycotina</taxon>
        <taxon>Pichiomycetes</taxon>
        <taxon>Debaryomycetaceae</taxon>
        <taxon>Kurtzmaniella</taxon>
    </lineage>
</organism>
<evidence type="ECO:0000313" key="2">
    <source>
        <dbReference type="Proteomes" id="UP001497600"/>
    </source>
</evidence>
<evidence type="ECO:0000313" key="1">
    <source>
        <dbReference type="EMBL" id="CAK7920292.1"/>
    </source>
</evidence>
<name>A0ABP0EJF6_9ASCO</name>
<gene>
    <name evidence="1" type="ORF">CAAN4_H00848</name>
</gene>
<dbReference type="Proteomes" id="UP001497600">
    <property type="component" value="Chromosome H"/>
</dbReference>
<proteinExistence type="predicted"/>
<keyword evidence="2" id="KW-1185">Reference proteome</keyword>